<dbReference type="AlphaFoldDB" id="A0A1H5YU02"/>
<dbReference type="NCBIfam" id="TIGR00099">
    <property type="entry name" value="Cof-subfamily"/>
    <property type="match status" value="1"/>
</dbReference>
<proteinExistence type="predicted"/>
<dbReference type="InterPro" id="IPR006379">
    <property type="entry name" value="HAD-SF_hydro_IIB"/>
</dbReference>
<accession>A0A1H5YU02</accession>
<dbReference type="Proteomes" id="UP000236721">
    <property type="component" value="Unassembled WGS sequence"/>
</dbReference>
<dbReference type="Gene3D" id="3.40.50.1000">
    <property type="entry name" value="HAD superfamily/HAD-like"/>
    <property type="match status" value="1"/>
</dbReference>
<dbReference type="Pfam" id="PF08282">
    <property type="entry name" value="Hydrolase_3"/>
    <property type="match status" value="1"/>
</dbReference>
<evidence type="ECO:0008006" key="3">
    <source>
        <dbReference type="Google" id="ProtNLM"/>
    </source>
</evidence>
<dbReference type="Gene3D" id="3.30.1240.10">
    <property type="match status" value="1"/>
</dbReference>
<dbReference type="EMBL" id="FNVG01000010">
    <property type="protein sequence ID" value="SEG27300.1"/>
    <property type="molecule type" value="Genomic_DNA"/>
</dbReference>
<dbReference type="GO" id="GO:0000287">
    <property type="term" value="F:magnesium ion binding"/>
    <property type="evidence" value="ECO:0007669"/>
    <property type="project" value="TreeGrafter"/>
</dbReference>
<dbReference type="RefSeq" id="WP_103880610.1">
    <property type="nucleotide sequence ID" value="NZ_FNVG01000010.1"/>
</dbReference>
<dbReference type="PANTHER" id="PTHR10000">
    <property type="entry name" value="PHOSPHOSERINE PHOSPHATASE"/>
    <property type="match status" value="1"/>
</dbReference>
<protein>
    <recommendedName>
        <fullName evidence="3">HAD family hydrolase</fullName>
    </recommendedName>
</protein>
<reference evidence="2" key="1">
    <citation type="submission" date="2016-10" db="EMBL/GenBank/DDBJ databases">
        <authorList>
            <person name="Varghese N."/>
            <person name="Submissions S."/>
        </authorList>
    </citation>
    <scope>NUCLEOTIDE SEQUENCE [LARGE SCALE GENOMIC DNA]</scope>
    <source>
        <strain evidence="2">CGMCC 1.7062</strain>
    </source>
</reference>
<gene>
    <name evidence="1" type="ORF">SAMN04488244_11012</name>
</gene>
<dbReference type="InterPro" id="IPR000150">
    <property type="entry name" value="Cof"/>
</dbReference>
<dbReference type="PANTHER" id="PTHR10000:SF53">
    <property type="entry name" value="5-AMINO-6-(5-PHOSPHO-D-RIBITYLAMINO)URACIL PHOSPHATASE YBJI-RELATED"/>
    <property type="match status" value="1"/>
</dbReference>
<dbReference type="OrthoDB" id="3180855at2"/>
<evidence type="ECO:0000313" key="2">
    <source>
        <dbReference type="Proteomes" id="UP000236721"/>
    </source>
</evidence>
<name>A0A1H5YU02_9VIBR</name>
<dbReference type="CDD" id="cd07518">
    <property type="entry name" value="HAD_YbiV-Like"/>
    <property type="match status" value="1"/>
</dbReference>
<dbReference type="NCBIfam" id="TIGR01484">
    <property type="entry name" value="HAD-SF-IIB"/>
    <property type="match status" value="1"/>
</dbReference>
<dbReference type="GO" id="GO:0005829">
    <property type="term" value="C:cytosol"/>
    <property type="evidence" value="ECO:0007669"/>
    <property type="project" value="TreeGrafter"/>
</dbReference>
<keyword evidence="2" id="KW-1185">Reference proteome</keyword>
<dbReference type="InterPro" id="IPR036412">
    <property type="entry name" value="HAD-like_sf"/>
</dbReference>
<evidence type="ECO:0000313" key="1">
    <source>
        <dbReference type="EMBL" id="SEG27300.1"/>
    </source>
</evidence>
<sequence length="257" mass="29268">MDGTLLDENGQLSPDFFSIFERLKSQNILFAPASGRQYYSLKEMFSSIQDDLYFIADNGTMVFHKGEELYSCTIDTPSARQIVESARSVEGTYIVLCGKQSAYIETQVPEALEEIQKYYHRCQYVEDLLSVEDEFIKIAVCHFGGTEKRVFPTIDQAFGLGFQVVVSAKIWLDVMHRDASKGAAIRHLQQSLGFSYEETMSFGDYFNDVEMLKESYYSYAMDNAHPEIKKLARFIAPSNREAGVLKVLERHLTTSTD</sequence>
<dbReference type="InterPro" id="IPR023214">
    <property type="entry name" value="HAD_sf"/>
</dbReference>
<dbReference type="SUPFAM" id="SSF56784">
    <property type="entry name" value="HAD-like"/>
    <property type="match status" value="1"/>
</dbReference>
<organism evidence="1 2">
    <name type="scientific">Vibrio hangzhouensis</name>
    <dbReference type="NCBI Taxonomy" id="462991"/>
    <lineage>
        <taxon>Bacteria</taxon>
        <taxon>Pseudomonadati</taxon>
        <taxon>Pseudomonadota</taxon>
        <taxon>Gammaproteobacteria</taxon>
        <taxon>Vibrionales</taxon>
        <taxon>Vibrionaceae</taxon>
        <taxon>Vibrio</taxon>
    </lineage>
</organism>
<dbReference type="GO" id="GO:0016791">
    <property type="term" value="F:phosphatase activity"/>
    <property type="evidence" value="ECO:0007669"/>
    <property type="project" value="TreeGrafter"/>
</dbReference>